<organism evidence="2 3">
    <name type="scientific">Papilio xuthus</name>
    <name type="common">Asian swallowtail butterfly</name>
    <dbReference type="NCBI Taxonomy" id="66420"/>
    <lineage>
        <taxon>Eukaryota</taxon>
        <taxon>Metazoa</taxon>
        <taxon>Ecdysozoa</taxon>
        <taxon>Arthropoda</taxon>
        <taxon>Hexapoda</taxon>
        <taxon>Insecta</taxon>
        <taxon>Pterygota</taxon>
        <taxon>Neoptera</taxon>
        <taxon>Endopterygota</taxon>
        <taxon>Lepidoptera</taxon>
        <taxon>Glossata</taxon>
        <taxon>Ditrysia</taxon>
        <taxon>Papilionoidea</taxon>
        <taxon>Papilionidae</taxon>
        <taxon>Papilioninae</taxon>
        <taxon>Papilio</taxon>
    </lineage>
</organism>
<sequence length="233" mass="26197">MPVFSVHHKSIIITLLLLCFTNYSIEGIPISNGFSLKFNPISHKEPIKPRSFGALFAKIPQELPRSVHINQDLSEAVFAHPANLADGCTNQVAKMVYPKSVTNKYINETQTPETVNFINLPIISQHAESYNVLVATAPKNIRIGQKRDALPTVLYVVFPGDGESNETSNMNLPAIYFVNKDDEKGDETKKEKLEPIFIIDSNRTVTGLKSKEVSKFVRFKNKLRNLYDNTPHN</sequence>
<evidence type="ECO:0000256" key="1">
    <source>
        <dbReference type="SAM" id="SignalP"/>
    </source>
</evidence>
<evidence type="ECO:0000313" key="3">
    <source>
        <dbReference type="Proteomes" id="UP000053268"/>
    </source>
</evidence>
<dbReference type="EMBL" id="KQ459605">
    <property type="protein sequence ID" value="KPI91968.1"/>
    <property type="molecule type" value="Genomic_DNA"/>
</dbReference>
<feature type="signal peptide" evidence="1">
    <location>
        <begin position="1"/>
        <end position="27"/>
    </location>
</feature>
<keyword evidence="3" id="KW-1185">Reference proteome</keyword>
<name>A0A194PG13_PAPXU</name>
<feature type="chain" id="PRO_5008263217" evidence="1">
    <location>
        <begin position="28"/>
        <end position="233"/>
    </location>
</feature>
<proteinExistence type="predicted"/>
<reference evidence="2 3" key="1">
    <citation type="journal article" date="2015" name="Nat. Commun.">
        <title>Outbred genome sequencing and CRISPR/Cas9 gene editing in butterflies.</title>
        <authorList>
            <person name="Li X."/>
            <person name="Fan D."/>
            <person name="Zhang W."/>
            <person name="Liu G."/>
            <person name="Zhang L."/>
            <person name="Zhao L."/>
            <person name="Fang X."/>
            <person name="Chen L."/>
            <person name="Dong Y."/>
            <person name="Chen Y."/>
            <person name="Ding Y."/>
            <person name="Zhao R."/>
            <person name="Feng M."/>
            <person name="Zhu Y."/>
            <person name="Feng Y."/>
            <person name="Jiang X."/>
            <person name="Zhu D."/>
            <person name="Xiang H."/>
            <person name="Feng X."/>
            <person name="Li S."/>
            <person name="Wang J."/>
            <person name="Zhang G."/>
            <person name="Kronforst M.R."/>
            <person name="Wang W."/>
        </authorList>
    </citation>
    <scope>NUCLEOTIDE SEQUENCE [LARGE SCALE GENOMIC DNA]</scope>
    <source>
        <strain evidence="2">Ya'a_city_454_Px</strain>
        <tissue evidence="2">Whole body</tissue>
    </source>
</reference>
<dbReference type="Proteomes" id="UP000053268">
    <property type="component" value="Unassembled WGS sequence"/>
</dbReference>
<dbReference type="AlphaFoldDB" id="A0A194PG13"/>
<keyword evidence="1" id="KW-0732">Signal</keyword>
<gene>
    <name evidence="2" type="ORF">RR46_08394</name>
</gene>
<protein>
    <submittedName>
        <fullName evidence="2">Uncharacterized protein</fullName>
    </submittedName>
</protein>
<evidence type="ECO:0000313" key="2">
    <source>
        <dbReference type="EMBL" id="KPI91968.1"/>
    </source>
</evidence>
<accession>A0A194PG13</accession>